<dbReference type="EMBL" id="KN824314">
    <property type="protein sequence ID" value="KIM25418.1"/>
    <property type="molecule type" value="Genomic_DNA"/>
</dbReference>
<reference evidence="3 4" key="1">
    <citation type="submission" date="2014-04" db="EMBL/GenBank/DDBJ databases">
        <authorList>
            <consortium name="DOE Joint Genome Institute"/>
            <person name="Kuo A."/>
            <person name="Zuccaro A."/>
            <person name="Kohler A."/>
            <person name="Nagy L.G."/>
            <person name="Floudas D."/>
            <person name="Copeland A."/>
            <person name="Barry K.W."/>
            <person name="Cichocki N."/>
            <person name="Veneault-Fourrey C."/>
            <person name="LaButti K."/>
            <person name="Lindquist E.A."/>
            <person name="Lipzen A."/>
            <person name="Lundell T."/>
            <person name="Morin E."/>
            <person name="Murat C."/>
            <person name="Sun H."/>
            <person name="Tunlid A."/>
            <person name="Henrissat B."/>
            <person name="Grigoriev I.V."/>
            <person name="Hibbett D.S."/>
            <person name="Martin F."/>
            <person name="Nordberg H.P."/>
            <person name="Cantor M.N."/>
            <person name="Hua S.X."/>
        </authorList>
    </citation>
    <scope>NUCLEOTIDE SEQUENCE [LARGE SCALE GENOMIC DNA]</scope>
    <source>
        <strain evidence="3 4">MAFF 305830</strain>
    </source>
</reference>
<feature type="compositionally biased region" description="Basic and acidic residues" evidence="1">
    <location>
        <begin position="173"/>
        <end position="208"/>
    </location>
</feature>
<dbReference type="Pfam" id="PF00226">
    <property type="entry name" value="DnaJ"/>
    <property type="match status" value="1"/>
</dbReference>
<dbReference type="OrthoDB" id="445556at2759"/>
<sequence>MSSLIRIGGIRSLSTANINDLARKYPFPLSLNPKPHEIFHLPTEADQAAIKRRYFELVKVHHPDAACARGIPAQVAEIRFQSIVAAYERLQHPGRTFISRDQSYHDEIQRRRRAYAGMGVRDMEMRRNAVHAEAKAGSLWQRDEGILFMVAILGMFAVMYHVATPTPSQIAQKQHEKSQKYLAEARSRGKEDGMRRREEIRSWLRERNGNSQDTNEEDDASLPALSQTTTAASNQGDITKFGNAVSGGQACHDGTNRSEEDVVAAILFESEDGQYTVSGSNYQIWRIARCIDELRTRESPTW</sequence>
<name>A0A0C2WG71_SERVB</name>
<dbReference type="CDD" id="cd06257">
    <property type="entry name" value="DnaJ"/>
    <property type="match status" value="1"/>
</dbReference>
<dbReference type="PROSITE" id="PS50076">
    <property type="entry name" value="DNAJ_2"/>
    <property type="match status" value="1"/>
</dbReference>
<evidence type="ECO:0000256" key="1">
    <source>
        <dbReference type="SAM" id="MobiDB-lite"/>
    </source>
</evidence>
<evidence type="ECO:0000313" key="4">
    <source>
        <dbReference type="Proteomes" id="UP000054097"/>
    </source>
</evidence>
<protein>
    <recommendedName>
        <fullName evidence="2">J domain-containing protein</fullName>
    </recommendedName>
</protein>
<keyword evidence="4" id="KW-1185">Reference proteome</keyword>
<proteinExistence type="predicted"/>
<accession>A0A0C2WG71</accession>
<evidence type="ECO:0000259" key="2">
    <source>
        <dbReference type="PROSITE" id="PS50076"/>
    </source>
</evidence>
<feature type="domain" description="J" evidence="2">
    <location>
        <begin position="34"/>
        <end position="119"/>
    </location>
</feature>
<dbReference type="SUPFAM" id="SSF46565">
    <property type="entry name" value="Chaperone J-domain"/>
    <property type="match status" value="1"/>
</dbReference>
<dbReference type="SMART" id="SM00271">
    <property type="entry name" value="DnaJ"/>
    <property type="match status" value="1"/>
</dbReference>
<dbReference type="AlphaFoldDB" id="A0A0C2WG71"/>
<dbReference type="HOGENOM" id="CLU_921855_0_0_1"/>
<dbReference type="STRING" id="933852.A0A0C2WG71"/>
<organism evidence="3 4">
    <name type="scientific">Serendipita vermifera MAFF 305830</name>
    <dbReference type="NCBI Taxonomy" id="933852"/>
    <lineage>
        <taxon>Eukaryota</taxon>
        <taxon>Fungi</taxon>
        <taxon>Dikarya</taxon>
        <taxon>Basidiomycota</taxon>
        <taxon>Agaricomycotina</taxon>
        <taxon>Agaricomycetes</taxon>
        <taxon>Sebacinales</taxon>
        <taxon>Serendipitaceae</taxon>
        <taxon>Serendipita</taxon>
    </lineage>
</organism>
<feature type="region of interest" description="Disordered" evidence="1">
    <location>
        <begin position="167"/>
        <end position="222"/>
    </location>
</feature>
<reference evidence="4" key="2">
    <citation type="submission" date="2015-01" db="EMBL/GenBank/DDBJ databases">
        <title>Evolutionary Origins and Diversification of the Mycorrhizal Mutualists.</title>
        <authorList>
            <consortium name="DOE Joint Genome Institute"/>
            <consortium name="Mycorrhizal Genomics Consortium"/>
            <person name="Kohler A."/>
            <person name="Kuo A."/>
            <person name="Nagy L.G."/>
            <person name="Floudas D."/>
            <person name="Copeland A."/>
            <person name="Barry K.W."/>
            <person name="Cichocki N."/>
            <person name="Veneault-Fourrey C."/>
            <person name="LaButti K."/>
            <person name="Lindquist E.A."/>
            <person name="Lipzen A."/>
            <person name="Lundell T."/>
            <person name="Morin E."/>
            <person name="Murat C."/>
            <person name="Riley R."/>
            <person name="Ohm R."/>
            <person name="Sun H."/>
            <person name="Tunlid A."/>
            <person name="Henrissat B."/>
            <person name="Grigoriev I.V."/>
            <person name="Hibbett D.S."/>
            <person name="Martin F."/>
        </authorList>
    </citation>
    <scope>NUCLEOTIDE SEQUENCE [LARGE SCALE GENOMIC DNA]</scope>
    <source>
        <strain evidence="4">MAFF 305830</strain>
    </source>
</reference>
<gene>
    <name evidence="3" type="ORF">M408DRAFT_10438</name>
</gene>
<dbReference type="InterPro" id="IPR036869">
    <property type="entry name" value="J_dom_sf"/>
</dbReference>
<dbReference type="Gene3D" id="1.10.287.110">
    <property type="entry name" value="DnaJ domain"/>
    <property type="match status" value="1"/>
</dbReference>
<dbReference type="Proteomes" id="UP000054097">
    <property type="component" value="Unassembled WGS sequence"/>
</dbReference>
<evidence type="ECO:0000313" key="3">
    <source>
        <dbReference type="EMBL" id="KIM25418.1"/>
    </source>
</evidence>
<dbReference type="InterPro" id="IPR001623">
    <property type="entry name" value="DnaJ_domain"/>
</dbReference>